<keyword evidence="3 4" id="KW-0175">Coiled coil</keyword>
<dbReference type="InterPro" id="IPR058647">
    <property type="entry name" value="BSH_CzcB-like"/>
</dbReference>
<dbReference type="InterPro" id="IPR050465">
    <property type="entry name" value="UPF0194_transport"/>
</dbReference>
<evidence type="ECO:0000256" key="2">
    <source>
        <dbReference type="ARBA" id="ARBA00009477"/>
    </source>
</evidence>
<sequence length="304" mass="34336">MLCMSIFKTISFYLAILGLLLAVILTHLFQQEPPEAISIKEPSRSPFLQAIASSGIVEASDKNIEIGVPEDGIVEKLWFKVGDPVHRGDALLQLDTRALRAKLEVQRANVEVAEATLRKAIDQFERVKKVKDPRAVSKEDVTTRENEARVAEMRVKAAKAEVEETTELLNRLIVRSPIDGILLKQDVRDGEFVSRNKPLLMVGNLKNLQIRVDIDEQNAGYFDKNSPAVAYPKNNANVMIPLKFVRIEPYVVPKKSLTGTSEERVDTRVLQVIYSFEEPKDYNMYVGQQADVYIDNPLPEHHED</sequence>
<dbReference type="Proteomes" id="UP000031307">
    <property type="component" value="Unassembled WGS sequence"/>
</dbReference>
<dbReference type="PANTHER" id="PTHR32347:SF23">
    <property type="entry name" value="BLL5650 PROTEIN"/>
    <property type="match status" value="1"/>
</dbReference>
<dbReference type="Gene3D" id="2.40.30.170">
    <property type="match status" value="1"/>
</dbReference>
<dbReference type="PATRIC" id="fig|83552.4.peg.1232"/>
<dbReference type="NCBIfam" id="TIGR01730">
    <property type="entry name" value="RND_mfp"/>
    <property type="match status" value="1"/>
</dbReference>
<comment type="subcellular location">
    <subcellularLocation>
        <location evidence="1">Cell envelope</location>
    </subcellularLocation>
</comment>
<evidence type="ECO:0000313" key="7">
    <source>
        <dbReference type="Proteomes" id="UP000031307"/>
    </source>
</evidence>
<evidence type="ECO:0000259" key="5">
    <source>
        <dbReference type="Pfam" id="PF25973"/>
    </source>
</evidence>
<dbReference type="GO" id="GO:0022857">
    <property type="term" value="F:transmembrane transporter activity"/>
    <property type="evidence" value="ECO:0007669"/>
    <property type="project" value="InterPro"/>
</dbReference>
<dbReference type="GO" id="GO:0016020">
    <property type="term" value="C:membrane"/>
    <property type="evidence" value="ECO:0007669"/>
    <property type="project" value="InterPro"/>
</dbReference>
<organism evidence="6 7">
    <name type="scientific">Parachlamydia acanthamoebae</name>
    <dbReference type="NCBI Taxonomy" id="83552"/>
    <lineage>
        <taxon>Bacteria</taxon>
        <taxon>Pseudomonadati</taxon>
        <taxon>Chlamydiota</taxon>
        <taxon>Chlamydiia</taxon>
        <taxon>Parachlamydiales</taxon>
        <taxon>Parachlamydiaceae</taxon>
        <taxon>Parachlamydia</taxon>
    </lineage>
</organism>
<dbReference type="PANTHER" id="PTHR32347">
    <property type="entry name" value="EFFLUX SYSTEM COMPONENT YKNX-RELATED"/>
    <property type="match status" value="1"/>
</dbReference>
<name>A0A0C1EC32_9BACT</name>
<comment type="similarity">
    <text evidence="2">Belongs to the membrane fusion protein (MFP) (TC 8.A.1) family.</text>
</comment>
<gene>
    <name evidence="6" type="ORF">DB43_GD00240</name>
</gene>
<evidence type="ECO:0000256" key="1">
    <source>
        <dbReference type="ARBA" id="ARBA00004196"/>
    </source>
</evidence>
<dbReference type="EMBL" id="JSAM01000073">
    <property type="protein sequence ID" value="KIA77593.1"/>
    <property type="molecule type" value="Genomic_DNA"/>
</dbReference>
<evidence type="ECO:0000313" key="6">
    <source>
        <dbReference type="EMBL" id="KIA77593.1"/>
    </source>
</evidence>
<accession>A0A0C1EC32</accession>
<proteinExistence type="inferred from homology"/>
<protein>
    <recommendedName>
        <fullName evidence="5">CzcB-like barrel-sandwich hybrid domain-containing protein</fullName>
    </recommendedName>
</protein>
<dbReference type="InterPro" id="IPR006143">
    <property type="entry name" value="RND_pump_MFP"/>
</dbReference>
<dbReference type="Gene3D" id="1.10.287.470">
    <property type="entry name" value="Helix hairpin bin"/>
    <property type="match status" value="1"/>
</dbReference>
<evidence type="ECO:0000256" key="3">
    <source>
        <dbReference type="ARBA" id="ARBA00023054"/>
    </source>
</evidence>
<reference evidence="6 7" key="1">
    <citation type="journal article" date="2014" name="Mol. Biol. Evol.">
        <title>Massive expansion of Ubiquitination-related gene families within the Chlamydiae.</title>
        <authorList>
            <person name="Domman D."/>
            <person name="Collingro A."/>
            <person name="Lagkouvardos I."/>
            <person name="Gehre L."/>
            <person name="Weinmaier T."/>
            <person name="Rattei T."/>
            <person name="Subtil A."/>
            <person name="Horn M."/>
        </authorList>
    </citation>
    <scope>NUCLEOTIDE SEQUENCE [LARGE SCALE GENOMIC DNA]</scope>
    <source>
        <strain evidence="6 7">OEW1</strain>
    </source>
</reference>
<comment type="caution">
    <text evidence="6">The sequence shown here is derived from an EMBL/GenBank/DDBJ whole genome shotgun (WGS) entry which is preliminary data.</text>
</comment>
<dbReference type="SUPFAM" id="SSF111369">
    <property type="entry name" value="HlyD-like secretion proteins"/>
    <property type="match status" value="1"/>
</dbReference>
<dbReference type="AlphaFoldDB" id="A0A0C1EC32"/>
<dbReference type="Gene3D" id="2.40.50.100">
    <property type="match status" value="1"/>
</dbReference>
<dbReference type="GO" id="GO:0030313">
    <property type="term" value="C:cell envelope"/>
    <property type="evidence" value="ECO:0007669"/>
    <property type="project" value="UniProtKB-SubCell"/>
</dbReference>
<evidence type="ECO:0000256" key="4">
    <source>
        <dbReference type="SAM" id="Coils"/>
    </source>
</evidence>
<feature type="domain" description="CzcB-like barrel-sandwich hybrid" evidence="5">
    <location>
        <begin position="71"/>
        <end position="203"/>
    </location>
</feature>
<feature type="coiled-coil region" evidence="4">
    <location>
        <begin position="148"/>
        <end position="175"/>
    </location>
</feature>
<dbReference type="Pfam" id="PF25973">
    <property type="entry name" value="BSH_CzcB"/>
    <property type="match status" value="1"/>
</dbReference>